<evidence type="ECO:0000313" key="3">
    <source>
        <dbReference type="Proteomes" id="UP000193719"/>
    </source>
</evidence>
<feature type="compositionally biased region" description="Basic residues" evidence="1">
    <location>
        <begin position="355"/>
        <end position="366"/>
    </location>
</feature>
<reference evidence="2 3" key="2">
    <citation type="submission" date="2016-08" db="EMBL/GenBank/DDBJ databases">
        <title>Pervasive Adenine N6-methylation of Active Genes in Fungi.</title>
        <authorList>
            <consortium name="DOE Joint Genome Institute"/>
            <person name="Mondo S.J."/>
            <person name="Dannebaum R.O."/>
            <person name="Kuo R.C."/>
            <person name="Labutti K."/>
            <person name="Haridas S."/>
            <person name="Kuo A."/>
            <person name="Salamov A."/>
            <person name="Ahrendt S.R."/>
            <person name="Lipzen A."/>
            <person name="Sullivan W."/>
            <person name="Andreopoulos W.B."/>
            <person name="Clum A."/>
            <person name="Lindquist E."/>
            <person name="Daum C."/>
            <person name="Ramamoorthy G.K."/>
            <person name="Gryganskyi A."/>
            <person name="Culley D."/>
            <person name="Magnuson J.K."/>
            <person name="James T.Y."/>
            <person name="O'Malley M.A."/>
            <person name="Stajich J.E."/>
            <person name="Spatafora J.W."/>
            <person name="Visel A."/>
            <person name="Grigoriev I.V."/>
        </authorList>
    </citation>
    <scope>NUCLEOTIDE SEQUENCE [LARGE SCALE GENOMIC DNA]</scope>
    <source>
        <strain evidence="3">finn</strain>
    </source>
</reference>
<protein>
    <recommendedName>
        <fullName evidence="4">Zinc finger protein</fullName>
    </recommendedName>
</protein>
<feature type="region of interest" description="Disordered" evidence="1">
    <location>
        <begin position="341"/>
        <end position="366"/>
    </location>
</feature>
<organism evidence="2 3">
    <name type="scientific">Piromyces finnis</name>
    <dbReference type="NCBI Taxonomy" id="1754191"/>
    <lineage>
        <taxon>Eukaryota</taxon>
        <taxon>Fungi</taxon>
        <taxon>Fungi incertae sedis</taxon>
        <taxon>Chytridiomycota</taxon>
        <taxon>Chytridiomycota incertae sedis</taxon>
        <taxon>Neocallimastigomycetes</taxon>
        <taxon>Neocallimastigales</taxon>
        <taxon>Neocallimastigaceae</taxon>
        <taxon>Piromyces</taxon>
    </lineage>
</organism>
<name>A0A1Y1VGI3_9FUNG</name>
<dbReference type="Proteomes" id="UP000193719">
    <property type="component" value="Unassembled WGS sequence"/>
</dbReference>
<reference evidence="2 3" key="1">
    <citation type="submission" date="2016-08" db="EMBL/GenBank/DDBJ databases">
        <title>Genomes of anaerobic fungi encode conserved fungal cellulosomes for biomass hydrolysis.</title>
        <authorList>
            <consortium name="DOE Joint Genome Institute"/>
            <person name="Haitjema C.H."/>
            <person name="Gilmore S.P."/>
            <person name="Henske J.K."/>
            <person name="Solomon K.V."/>
            <person name="De Groot R."/>
            <person name="Kuo A."/>
            <person name="Mondo S.J."/>
            <person name="Salamov A.A."/>
            <person name="Labutti K."/>
            <person name="Zhao Z."/>
            <person name="Chiniquy J."/>
            <person name="Barry K."/>
            <person name="Brewer H.M."/>
            <person name="Purvine S.O."/>
            <person name="Wright A.T."/>
            <person name="Boxma B."/>
            <person name="Van Alen T."/>
            <person name="Hackstein J.H."/>
            <person name="Baker S.E."/>
            <person name="Grigoriev I.V."/>
            <person name="O'Malley M.A."/>
        </authorList>
    </citation>
    <scope>NUCLEOTIDE SEQUENCE [LARGE SCALE GENOMIC DNA]</scope>
    <source>
        <strain evidence="3">finn</strain>
    </source>
</reference>
<keyword evidence="3" id="KW-1185">Reference proteome</keyword>
<comment type="caution">
    <text evidence="2">The sequence shown here is derived from an EMBL/GenBank/DDBJ whole genome shotgun (WGS) entry which is preliminary data.</text>
</comment>
<dbReference type="EMBL" id="MCFH01000009">
    <property type="protein sequence ID" value="ORX55525.1"/>
    <property type="molecule type" value="Genomic_DNA"/>
</dbReference>
<dbReference type="AlphaFoldDB" id="A0A1Y1VGI3"/>
<evidence type="ECO:0008006" key="4">
    <source>
        <dbReference type="Google" id="ProtNLM"/>
    </source>
</evidence>
<proteinExistence type="predicted"/>
<evidence type="ECO:0000256" key="1">
    <source>
        <dbReference type="SAM" id="MobiDB-lite"/>
    </source>
</evidence>
<dbReference type="OrthoDB" id="10619370at2759"/>
<sequence>MTTKQNDQLLHESIAYSTDLEEDIISLDKENIKNIEKYYNKVYFNNNIFKRLTEISLDFPLKWYCPNEKCYYNKNKFEIPLKEFLINNMILFLCPKCELKLYPCQNCLHFMKLNNNDSVGYHCLKCGWLNIIDQDLIKILKIKSNSLFNIEQAVTVQCIISGGKYYKLVIENFYNSFIKNLKHNNSCHNENNNNLFEEYDLNQKKLKIGNNSVLSKEIEKSNGINYNSNLKNSEVSQVVDNNTVTSENKEKIDKPNKCSNNDKCYIIKNKKGKERRKYDKENLKEIYSKNNKNKNIQNIVKKKKDIDIDNEYQNCYDLIKNSKEKMINNKKEKEYLEVITNKNENYDPNQNENKNKRKRKRKRRTNNKIILSKFRSEFINDNNSENKFKKSLILYTIKILQTPEIIFTTVEELQKYRLLNIYDNLSLIQNKLYIYNDLNIDIDARMTINKAMNIINNQKDELNYIKSNLKARSILENFPTLNKIEYLTYGINESHSALIKCLLSSLEYINVIINQLINNIYNYNNESIDCSINWMDTKRLISTEEIKDILQKYYTSNDEVIEYSKNYTSSISSYIDNSKNSSLSYIDYSKTISSTGSIFDIFSESFCFNDDKRGKDKLNDNLLNNSKYNSSEKSSIYSSNSSDMFFSSQNPITDYNKNIINIKLFHQLQQLYSIICQYIFF</sequence>
<gene>
    <name evidence="2" type="ORF">BCR36DRAFT_410440</name>
</gene>
<accession>A0A1Y1VGI3</accession>
<evidence type="ECO:0000313" key="2">
    <source>
        <dbReference type="EMBL" id="ORX55525.1"/>
    </source>
</evidence>